<dbReference type="GO" id="GO:0004479">
    <property type="term" value="F:methionyl-tRNA formyltransferase activity"/>
    <property type="evidence" value="ECO:0007669"/>
    <property type="project" value="UniProtKB-UniRule"/>
</dbReference>
<reference evidence="11 12" key="1">
    <citation type="submission" date="2015-12" db="EMBL/GenBank/DDBJ databases">
        <authorList>
            <person name="Shamseldin A."/>
            <person name="Moawad H."/>
            <person name="Abd El-Rahim W.M."/>
            <person name="Sadowsky M.J."/>
        </authorList>
    </citation>
    <scope>NUCLEOTIDE SEQUENCE [LARGE SCALE GENOMIC DNA]</scope>
    <source>
        <strain evidence="11 12">SM2</strain>
    </source>
</reference>
<dbReference type="InterPro" id="IPR011034">
    <property type="entry name" value="Formyl_transferase-like_C_sf"/>
</dbReference>
<proteinExistence type="inferred from homology"/>
<dbReference type="InterPro" id="IPR001555">
    <property type="entry name" value="GART_AS"/>
</dbReference>
<dbReference type="FunFam" id="3.40.50.170:FF:000003">
    <property type="entry name" value="Methionyl-tRNA formyltransferase"/>
    <property type="match status" value="1"/>
</dbReference>
<dbReference type="InterPro" id="IPR002376">
    <property type="entry name" value="Formyl_transf_N"/>
</dbReference>
<name>A0A127MAF2_9GAMM</name>
<dbReference type="Proteomes" id="UP000074119">
    <property type="component" value="Chromosome"/>
</dbReference>
<protein>
    <recommendedName>
        <fullName evidence="4 8">Methionyl-tRNA formyltransferase</fullName>
        <ecNumber evidence="3 8">2.1.2.9</ecNumber>
    </recommendedName>
</protein>
<dbReference type="InterPro" id="IPR044135">
    <property type="entry name" value="Met-tRNA-FMT_C"/>
</dbReference>
<evidence type="ECO:0000256" key="2">
    <source>
        <dbReference type="ARBA" id="ARBA00010699"/>
    </source>
</evidence>
<dbReference type="PANTHER" id="PTHR11138:SF5">
    <property type="entry name" value="METHIONYL-TRNA FORMYLTRANSFERASE, MITOCHONDRIAL"/>
    <property type="match status" value="1"/>
</dbReference>
<feature type="domain" description="Formyl transferase C-terminal" evidence="10">
    <location>
        <begin position="209"/>
        <end position="312"/>
    </location>
</feature>
<evidence type="ECO:0000259" key="9">
    <source>
        <dbReference type="Pfam" id="PF00551"/>
    </source>
</evidence>
<dbReference type="STRING" id="1470434.AZF00_18780"/>
<accession>A0A127MAF2</accession>
<gene>
    <name evidence="8 11" type="primary">fmt</name>
    <name evidence="11" type="ORF">AZF00_18780</name>
</gene>
<dbReference type="InterPro" id="IPR041711">
    <property type="entry name" value="Met-tRNA-FMT_N"/>
</dbReference>
<sequence>MSTPSLRLVFAGTPEFAARHLQALIDDGHHHIVAAYTQPDRPSGRGKKTQPSAVKQCATAAGIPVLQPANFRDAQDRDLLASHNADLMIVVAYGLLLPQSVLDIPRLGCVNVHGSLLPRWRGAAPIQRAIEAGDVETGVTIMQMDAGLDTGAMLSKISCTINPQDSAADLLERLADLGGPGLVAAIAALAEGRAKPEAQDDSLSNYAAKISKAEAEINWQLDALSIDRKIRAFNPFPICYTRFATSRPDERIKIWRAQPESDTPQNQAAGAIISADKAGIVVACGDNSCLRILELQMPGGKILAAKDVLNSRAEQFAPGTLFASQGTL</sequence>
<evidence type="ECO:0000259" key="10">
    <source>
        <dbReference type="Pfam" id="PF02911"/>
    </source>
</evidence>
<organism evidence="11 12">
    <name type="scientific">Zhongshania aliphaticivorans</name>
    <dbReference type="NCBI Taxonomy" id="1470434"/>
    <lineage>
        <taxon>Bacteria</taxon>
        <taxon>Pseudomonadati</taxon>
        <taxon>Pseudomonadota</taxon>
        <taxon>Gammaproteobacteria</taxon>
        <taxon>Cellvibrionales</taxon>
        <taxon>Spongiibacteraceae</taxon>
        <taxon>Zhongshania</taxon>
    </lineage>
</organism>
<dbReference type="SUPFAM" id="SSF53328">
    <property type="entry name" value="Formyltransferase"/>
    <property type="match status" value="1"/>
</dbReference>
<feature type="binding site" evidence="8">
    <location>
        <begin position="115"/>
        <end position="118"/>
    </location>
    <ligand>
        <name>(6S)-5,6,7,8-tetrahydrofolate</name>
        <dbReference type="ChEBI" id="CHEBI:57453"/>
    </ligand>
</feature>
<dbReference type="Pfam" id="PF02911">
    <property type="entry name" value="Formyl_trans_C"/>
    <property type="match status" value="1"/>
</dbReference>
<dbReference type="HAMAP" id="MF_00182">
    <property type="entry name" value="Formyl_trans"/>
    <property type="match status" value="1"/>
</dbReference>
<keyword evidence="6 8" id="KW-0648">Protein biosynthesis</keyword>
<dbReference type="CDD" id="cd08646">
    <property type="entry name" value="FMT_core_Met-tRNA-FMT_N"/>
    <property type="match status" value="1"/>
</dbReference>
<dbReference type="PROSITE" id="PS00373">
    <property type="entry name" value="GART"/>
    <property type="match status" value="1"/>
</dbReference>
<dbReference type="EC" id="2.1.2.9" evidence="3 8"/>
<evidence type="ECO:0000256" key="8">
    <source>
        <dbReference type="HAMAP-Rule" id="MF_00182"/>
    </source>
</evidence>
<dbReference type="KEGG" id="zal:AZF00_18780"/>
<comment type="function">
    <text evidence="1 8">Attaches a formyl group to the free amino group of methionyl-tRNA(fMet). The formyl group appears to play a dual role in the initiator identity of N-formylmethionyl-tRNA by promoting its recognition by IF2 and preventing the misappropriation of this tRNA by the elongation apparatus.</text>
</comment>
<dbReference type="Gene3D" id="3.40.50.170">
    <property type="entry name" value="Formyl transferase, N-terminal domain"/>
    <property type="match status" value="1"/>
</dbReference>
<dbReference type="Gene3D" id="3.10.25.10">
    <property type="entry name" value="Formyl transferase, C-terminal domain"/>
    <property type="match status" value="1"/>
</dbReference>
<dbReference type="PANTHER" id="PTHR11138">
    <property type="entry name" value="METHIONYL-TRNA FORMYLTRANSFERASE"/>
    <property type="match status" value="1"/>
</dbReference>
<evidence type="ECO:0000256" key="1">
    <source>
        <dbReference type="ARBA" id="ARBA00002606"/>
    </source>
</evidence>
<dbReference type="InterPro" id="IPR005794">
    <property type="entry name" value="Fmt"/>
</dbReference>
<evidence type="ECO:0000313" key="12">
    <source>
        <dbReference type="Proteomes" id="UP000074119"/>
    </source>
</evidence>
<dbReference type="InterPro" id="IPR036477">
    <property type="entry name" value="Formyl_transf_N_sf"/>
</dbReference>
<comment type="catalytic activity">
    <reaction evidence="7 8">
        <text>L-methionyl-tRNA(fMet) + (6R)-10-formyltetrahydrofolate = N-formyl-L-methionyl-tRNA(fMet) + (6S)-5,6,7,8-tetrahydrofolate + H(+)</text>
        <dbReference type="Rhea" id="RHEA:24380"/>
        <dbReference type="Rhea" id="RHEA-COMP:9952"/>
        <dbReference type="Rhea" id="RHEA-COMP:9953"/>
        <dbReference type="ChEBI" id="CHEBI:15378"/>
        <dbReference type="ChEBI" id="CHEBI:57453"/>
        <dbReference type="ChEBI" id="CHEBI:78530"/>
        <dbReference type="ChEBI" id="CHEBI:78844"/>
        <dbReference type="ChEBI" id="CHEBI:195366"/>
        <dbReference type="EC" id="2.1.2.9"/>
    </reaction>
</comment>
<dbReference type="NCBIfam" id="TIGR00460">
    <property type="entry name" value="fmt"/>
    <property type="match status" value="1"/>
</dbReference>
<comment type="similarity">
    <text evidence="2 8">Belongs to the Fmt family.</text>
</comment>
<evidence type="ECO:0000256" key="5">
    <source>
        <dbReference type="ARBA" id="ARBA00022679"/>
    </source>
</evidence>
<evidence type="ECO:0000313" key="11">
    <source>
        <dbReference type="EMBL" id="AMO70224.1"/>
    </source>
</evidence>
<dbReference type="GO" id="GO:0005829">
    <property type="term" value="C:cytosol"/>
    <property type="evidence" value="ECO:0007669"/>
    <property type="project" value="TreeGrafter"/>
</dbReference>
<dbReference type="CDD" id="cd08704">
    <property type="entry name" value="Met_tRNA_FMT_C"/>
    <property type="match status" value="1"/>
</dbReference>
<dbReference type="Pfam" id="PF00551">
    <property type="entry name" value="Formyl_trans_N"/>
    <property type="match status" value="1"/>
</dbReference>
<dbReference type="InterPro" id="IPR005793">
    <property type="entry name" value="Formyl_trans_C"/>
</dbReference>
<dbReference type="SUPFAM" id="SSF50486">
    <property type="entry name" value="FMT C-terminal domain-like"/>
    <property type="match status" value="1"/>
</dbReference>
<dbReference type="EMBL" id="CP014544">
    <property type="protein sequence ID" value="AMO70224.1"/>
    <property type="molecule type" value="Genomic_DNA"/>
</dbReference>
<evidence type="ECO:0000256" key="4">
    <source>
        <dbReference type="ARBA" id="ARBA00016014"/>
    </source>
</evidence>
<evidence type="ECO:0000256" key="6">
    <source>
        <dbReference type="ARBA" id="ARBA00022917"/>
    </source>
</evidence>
<evidence type="ECO:0000256" key="7">
    <source>
        <dbReference type="ARBA" id="ARBA00048558"/>
    </source>
</evidence>
<dbReference type="RefSeq" id="WP_008253134.1">
    <property type="nucleotide sequence ID" value="NZ_CP014544.1"/>
</dbReference>
<dbReference type="InterPro" id="IPR037022">
    <property type="entry name" value="Formyl_trans_C_sf"/>
</dbReference>
<evidence type="ECO:0000256" key="3">
    <source>
        <dbReference type="ARBA" id="ARBA00012261"/>
    </source>
</evidence>
<dbReference type="AlphaFoldDB" id="A0A127MAF2"/>
<keyword evidence="5 8" id="KW-0808">Transferase</keyword>
<feature type="domain" description="Formyl transferase N-terminal" evidence="9">
    <location>
        <begin position="8"/>
        <end position="186"/>
    </location>
</feature>